<reference evidence="5" key="1">
    <citation type="submission" date="2017-03" db="EMBL/GenBank/DDBJ databases">
        <authorList>
            <person name="Sharma R."/>
            <person name="Thines M."/>
        </authorList>
    </citation>
    <scope>NUCLEOTIDE SEQUENCE [LARGE SCALE GENOMIC DNA]</scope>
</reference>
<dbReference type="SUPFAM" id="SSF57756">
    <property type="entry name" value="Retrovirus zinc finger-like domains"/>
    <property type="match status" value="1"/>
</dbReference>
<keyword evidence="5" id="KW-1185">Reference proteome</keyword>
<feature type="compositionally biased region" description="Basic and acidic residues" evidence="2">
    <location>
        <begin position="25"/>
        <end position="37"/>
    </location>
</feature>
<dbReference type="PROSITE" id="PS50158">
    <property type="entry name" value="ZF_CCHC"/>
    <property type="match status" value="1"/>
</dbReference>
<feature type="region of interest" description="Disordered" evidence="2">
    <location>
        <begin position="247"/>
        <end position="271"/>
    </location>
</feature>
<evidence type="ECO:0000313" key="5">
    <source>
        <dbReference type="Proteomes" id="UP000192927"/>
    </source>
</evidence>
<feature type="compositionally biased region" description="Basic and acidic residues" evidence="2">
    <location>
        <begin position="414"/>
        <end position="425"/>
    </location>
</feature>
<feature type="region of interest" description="Disordered" evidence="2">
    <location>
        <begin position="546"/>
        <end position="577"/>
    </location>
</feature>
<dbReference type="SMART" id="SM00343">
    <property type="entry name" value="ZnF_C2HC"/>
    <property type="match status" value="1"/>
</dbReference>
<feature type="compositionally biased region" description="Basic residues" evidence="2">
    <location>
        <begin position="389"/>
        <end position="398"/>
    </location>
</feature>
<feature type="region of interest" description="Disordered" evidence="2">
    <location>
        <begin position="306"/>
        <end position="357"/>
    </location>
</feature>
<dbReference type="InterPro" id="IPR032567">
    <property type="entry name" value="RTL1-rel"/>
</dbReference>
<keyword evidence="1" id="KW-0863">Zinc-finger</keyword>
<dbReference type="Pfam" id="PF00098">
    <property type="entry name" value="zf-CCHC"/>
    <property type="match status" value="1"/>
</dbReference>
<proteinExistence type="predicted"/>
<dbReference type="PANTHER" id="PTHR15503:SF22">
    <property type="entry name" value="TRANSPOSON TY3-I GAG POLYPROTEIN"/>
    <property type="match status" value="1"/>
</dbReference>
<dbReference type="InterPro" id="IPR005162">
    <property type="entry name" value="Retrotrans_gag_dom"/>
</dbReference>
<feature type="compositionally biased region" description="Low complexity" evidence="2">
    <location>
        <begin position="9"/>
        <end position="24"/>
    </location>
</feature>
<feature type="region of interest" description="Disordered" evidence="2">
    <location>
        <begin position="1"/>
        <end position="37"/>
    </location>
</feature>
<evidence type="ECO:0000313" key="4">
    <source>
        <dbReference type="EMBL" id="SLM35925.1"/>
    </source>
</evidence>
<evidence type="ECO:0000259" key="3">
    <source>
        <dbReference type="PROSITE" id="PS50158"/>
    </source>
</evidence>
<dbReference type="Pfam" id="PF03732">
    <property type="entry name" value="Retrotrans_gag"/>
    <property type="match status" value="1"/>
</dbReference>
<dbReference type="GO" id="GO:0008270">
    <property type="term" value="F:zinc ion binding"/>
    <property type="evidence" value="ECO:0007669"/>
    <property type="project" value="UniProtKB-KW"/>
</dbReference>
<keyword evidence="1" id="KW-0479">Metal-binding</keyword>
<dbReference type="Proteomes" id="UP000192927">
    <property type="component" value="Unassembled WGS sequence"/>
</dbReference>
<dbReference type="AlphaFoldDB" id="A0A1W5CYV1"/>
<protein>
    <submittedName>
        <fullName evidence="4">Zinc finger, CCHC-type</fullName>
    </submittedName>
</protein>
<feature type="compositionally biased region" description="Basic and acidic residues" evidence="2">
    <location>
        <begin position="550"/>
        <end position="577"/>
    </location>
</feature>
<feature type="region of interest" description="Disordered" evidence="2">
    <location>
        <begin position="378"/>
        <end position="450"/>
    </location>
</feature>
<feature type="region of interest" description="Disordered" evidence="2">
    <location>
        <begin position="604"/>
        <end position="640"/>
    </location>
</feature>
<dbReference type="InterPro" id="IPR001878">
    <property type="entry name" value="Znf_CCHC"/>
</dbReference>
<name>A0A1W5CYV1_9LECA</name>
<dbReference type="Gene3D" id="4.10.60.10">
    <property type="entry name" value="Zinc finger, CCHC-type"/>
    <property type="match status" value="1"/>
</dbReference>
<organism evidence="4 5">
    <name type="scientific">Lasallia pustulata</name>
    <dbReference type="NCBI Taxonomy" id="136370"/>
    <lineage>
        <taxon>Eukaryota</taxon>
        <taxon>Fungi</taxon>
        <taxon>Dikarya</taxon>
        <taxon>Ascomycota</taxon>
        <taxon>Pezizomycotina</taxon>
        <taxon>Lecanoromycetes</taxon>
        <taxon>OSLEUM clade</taxon>
        <taxon>Umbilicariomycetidae</taxon>
        <taxon>Umbilicariales</taxon>
        <taxon>Umbilicariaceae</taxon>
        <taxon>Lasallia</taxon>
    </lineage>
</organism>
<evidence type="ECO:0000256" key="2">
    <source>
        <dbReference type="SAM" id="MobiDB-lite"/>
    </source>
</evidence>
<feature type="compositionally biased region" description="Basic and acidic residues" evidence="2">
    <location>
        <begin position="336"/>
        <end position="352"/>
    </location>
</feature>
<accession>A0A1W5CYV1</accession>
<dbReference type="GO" id="GO:0003676">
    <property type="term" value="F:nucleic acid binding"/>
    <property type="evidence" value="ECO:0007669"/>
    <property type="project" value="InterPro"/>
</dbReference>
<dbReference type="InterPro" id="IPR036875">
    <property type="entry name" value="Znf_CCHC_sf"/>
</dbReference>
<sequence length="850" mass="97377">MASTARARSPAGSTAGSTRGGASSSHHEGPGHRDRDDDRVKVELYWGDKGKLRFFLTQLRAFYTLNRNRYSDAKSQVLYAGLALRGNAFAWFEPILTDYLTNNRSDQEQETQNIFADFDNFETSIKLVFGVANEERAAERMIHQVEQRGSAAQYWSQFQQVASKLAWSDEVLLAIFYAGLKRDIKEKMINNKPTTYQTMVQKAIDIDNELFELRRGGYNPYKGHGVASARPKYQRNYGDPMELDAMQERRPSRPKQRGFQRSGNNAERERRRRDNLCYNCGKSGHQARECKGTPHTLHMMTVKEDEITAGMVGQKADTTMGTEPKSSSQKSPEAQKGPDTEKGHARGKKDTPPKTTIPHEFLSWTACHDDYCLTHKSDKDGSGWYPTRPKNHGKKKRAAPSWYQPQDSDQEPDTPMKAEDKEGRDSLQMMNARRSPRDPPSWEESQREHTKNGLGFTITYSSNTCLIFRTKLYGLKQEGGIRHPTFWPTGRPGGQEVDVIIRRCMDTQCHYWKMAHSHDIMGQEYLAAEGAGLFPSRDTLSLMKARAPIPKKDLPRTQEDLDRQRQRESGKRVQERSIEHTIEVEALLKDGAKSKEPSLAELNMEQFQEPCVSDTRQDTESDEEGEYPTPEPDLPDPGTDRKFVVVATTKDSITMVTNYWRRAQCTNSECDLDTQHVHAIFDPTALPKEYVRLILLHYCTDFTCDYAPQLHIHQGNDSDIADLQIPESVAYTIWGHVQPNMHSVALANQIYERQSPAEQLNMMVERIGCIDMVIDEVADHAYIAEYFECNNVNCGMYFQDHKHTFNVDPDHPKRPIKPRKAQKMIDQGYVCEEQECEWRQYLHVHFPKNL</sequence>
<dbReference type="PANTHER" id="PTHR15503">
    <property type="entry name" value="LDOC1 RELATED"/>
    <property type="match status" value="1"/>
</dbReference>
<evidence type="ECO:0000256" key="1">
    <source>
        <dbReference type="PROSITE-ProRule" id="PRU00047"/>
    </source>
</evidence>
<dbReference type="EMBL" id="FWEW01000854">
    <property type="protein sequence ID" value="SLM35925.1"/>
    <property type="molecule type" value="Genomic_DNA"/>
</dbReference>
<keyword evidence="1" id="KW-0862">Zinc</keyword>
<feature type="domain" description="CCHC-type" evidence="3">
    <location>
        <begin position="277"/>
        <end position="291"/>
    </location>
</feature>
<feature type="compositionally biased region" description="Polar residues" evidence="2">
    <location>
        <begin position="316"/>
        <end position="332"/>
    </location>
</feature>